<dbReference type="VEuPathDB" id="AmoebaDB:DDB_G0280965"/>
<dbReference type="Reactome" id="R-DDI-434316">
    <property type="pathway name" value="Fatty Acids bound to GPR40 (FFAR1) regulate insulin secretion"/>
</dbReference>
<dbReference type="Proteomes" id="UP000002195">
    <property type="component" value="Unassembled WGS sequence"/>
</dbReference>
<feature type="compositionally biased region" description="Polar residues" evidence="5">
    <location>
        <begin position="371"/>
        <end position="383"/>
    </location>
</feature>
<evidence type="ECO:0000259" key="6">
    <source>
        <dbReference type="SMART" id="SM01224"/>
    </source>
</evidence>
<accession>Q54UG5</accession>
<gene>
    <name evidence="7" type="primary">gbqA</name>
    <name evidence="7" type="ORF">DDB_G0280965</name>
</gene>
<dbReference type="Pfam" id="PF00503">
    <property type="entry name" value="G-alpha"/>
    <property type="match status" value="1"/>
</dbReference>
<dbReference type="STRING" id="44689.Q54UG5"/>
<dbReference type="KEGG" id="ddi:DDB_G0280965"/>
<dbReference type="GO" id="GO:0005525">
    <property type="term" value="F:GTP binding"/>
    <property type="evidence" value="ECO:0007669"/>
    <property type="project" value="UniProtKB-KW"/>
</dbReference>
<dbReference type="GO" id="GO:0007188">
    <property type="term" value="P:adenylate cyclase-modulating G protein-coupled receptor signaling pathway"/>
    <property type="evidence" value="ECO:0000318"/>
    <property type="project" value="GO_Central"/>
</dbReference>
<dbReference type="Reactome" id="R-DDI-170660">
    <property type="pathway name" value="Adenylate cyclase activating pathway"/>
</dbReference>
<dbReference type="GO" id="GO:0003924">
    <property type="term" value="F:GTPase activity"/>
    <property type="evidence" value="ECO:0000318"/>
    <property type="project" value="GO_Central"/>
</dbReference>
<feature type="binding site" evidence="4">
    <location>
        <position position="557"/>
    </location>
    <ligand>
        <name>GTP</name>
        <dbReference type="ChEBI" id="CHEBI:37565"/>
    </ligand>
</feature>
<dbReference type="GeneID" id="8622865"/>
<organism evidence="7 8">
    <name type="scientific">Dictyostelium discoideum</name>
    <name type="common">Social amoeba</name>
    <dbReference type="NCBI Taxonomy" id="44689"/>
    <lineage>
        <taxon>Eukaryota</taxon>
        <taxon>Amoebozoa</taxon>
        <taxon>Evosea</taxon>
        <taxon>Eumycetozoa</taxon>
        <taxon>Dictyostelia</taxon>
        <taxon>Dictyosteliales</taxon>
        <taxon>Dictyosteliaceae</taxon>
        <taxon>Dictyostelium</taxon>
    </lineage>
</organism>
<dbReference type="GO" id="GO:0005737">
    <property type="term" value="C:cytoplasm"/>
    <property type="evidence" value="ECO:0000318"/>
    <property type="project" value="GO_Central"/>
</dbReference>
<dbReference type="Reactome" id="R-DDI-9013149">
    <property type="pathway name" value="RAC1 GTPase cycle"/>
</dbReference>
<dbReference type="SMART" id="SM00275">
    <property type="entry name" value="G_alpha"/>
    <property type="match status" value="1"/>
</dbReference>
<dbReference type="Reactome" id="R-DDI-112043">
    <property type="pathway name" value="PLC beta mediated events"/>
</dbReference>
<evidence type="ECO:0000256" key="3">
    <source>
        <dbReference type="ARBA" id="ARBA00023224"/>
    </source>
</evidence>
<feature type="region of interest" description="Disordered" evidence="5">
    <location>
        <begin position="371"/>
        <end position="431"/>
    </location>
</feature>
<dbReference type="InParanoid" id="Q54UG5"/>
<dbReference type="OMA" id="KAFIWCC"/>
<dbReference type="Reactome" id="R-DDI-399997">
    <property type="pathway name" value="Acetylcholine regulates insulin secretion"/>
</dbReference>
<dbReference type="InterPro" id="IPR015898">
    <property type="entry name" value="G-protein_gamma-like_dom"/>
</dbReference>
<dbReference type="AlphaFoldDB" id="Q54UG5"/>
<keyword evidence="8" id="KW-1185">Reference proteome</keyword>
<dbReference type="GO" id="GO:0001664">
    <property type="term" value="F:G protein-coupled receptor binding"/>
    <property type="evidence" value="ECO:0000318"/>
    <property type="project" value="GO_Central"/>
</dbReference>
<sequence>MIVGDKSDTSTPTNTSNNNNNNNSSSSNNNNNNNSSSSNNNNNETTKVATTTATHGGNASDSQLLELKQALMQRTRTSIELTQIKLSRSPISRICKDLYEYCYSVDEPFGSEQTNPWKKSAPTSLLQQSTQRTNNSKTYSEYKTELSSVIAFGLPGSKCDELLKNLKQSEKITDVERVYYQNYFIDLAISTLRIIIKYNIINAIPFQNKSNSIENAHRILKVKDDTFNKRPLAAAAFNELKSFWNDPSIVSTYCHHREQLLPLYLIQSINQFNVCNRVFGERPKRLDENEILQLIHQPLENSLPEYALSDLRILNISPLKVENIENWIHDFTDTKSFVWVCSLASFDSIEEIIKKQTHNIKSTRILPRTKSLSTIKSKGGSNVNLTSSNSNGSISSPGLNGNGSSNNLNSNNSNSNNFNNNNNNNVSLGGSGGGGFLNNSNQLINSNSNTSLSSYNDDSNVSVDVFTETLSNNNLVRSVELFRYFTRFIKRPAILFFTDRDLFVEKIKKGADFKQYFPEYKGGQRDVIAIFEYIKQLFVPLNGINTHTTVHTSTLNAVEDLKVISATIFAIVAQESIDILI</sequence>
<evidence type="ECO:0000313" key="7">
    <source>
        <dbReference type="EMBL" id="EAL66779.1"/>
    </source>
</evidence>
<dbReference type="Reactome" id="R-DDI-416482">
    <property type="pathway name" value="G alpha (12/13) signalling events"/>
</dbReference>
<proteinExistence type="predicted"/>
<feature type="region of interest" description="Disordered" evidence="5">
    <location>
        <begin position="112"/>
        <end position="138"/>
    </location>
</feature>
<dbReference type="SMART" id="SM01224">
    <property type="entry name" value="G_gamma"/>
    <property type="match status" value="1"/>
</dbReference>
<dbReference type="GO" id="GO:0005834">
    <property type="term" value="C:heterotrimeric G-protein complex"/>
    <property type="evidence" value="ECO:0000318"/>
    <property type="project" value="GO_Central"/>
</dbReference>
<dbReference type="HOGENOM" id="CLU_469663_0_0_1"/>
<dbReference type="Reactome" id="R-DDI-418592">
    <property type="pathway name" value="ADP signalling through P2Y purinoceptor 1"/>
</dbReference>
<evidence type="ECO:0000313" key="8">
    <source>
        <dbReference type="Proteomes" id="UP000002195"/>
    </source>
</evidence>
<dbReference type="Reactome" id="R-DDI-416476">
    <property type="pathway name" value="G alpha (q) signalling events"/>
</dbReference>
<evidence type="ECO:0000256" key="5">
    <source>
        <dbReference type="SAM" id="MobiDB-lite"/>
    </source>
</evidence>
<keyword evidence="3" id="KW-0807">Transducer</keyword>
<dbReference type="PaxDb" id="44689-DDB0215001"/>
<evidence type="ECO:0000256" key="1">
    <source>
        <dbReference type="ARBA" id="ARBA00022741"/>
    </source>
</evidence>
<comment type="caution">
    <text evidence="7">The sequence shown here is derived from an EMBL/GenBank/DDBJ whole genome shotgun (WGS) entry which is preliminary data.</text>
</comment>
<dbReference type="dictyBase" id="DDB_G0280965">
    <property type="gene designation" value="gbqA"/>
</dbReference>
<dbReference type="Reactome" id="R-DDI-9856530">
    <property type="pathway name" value="High laminar flow shear stress activates signaling by PIEZO1 and PECAM1:CDH5:KDR in endothelial cells"/>
</dbReference>
<evidence type="ECO:0000256" key="4">
    <source>
        <dbReference type="PIRSR" id="PIRSR601019-1"/>
    </source>
</evidence>
<dbReference type="PANTHER" id="PTHR10218:SF199">
    <property type="entry name" value="G-PROTEIN ALPHA SUBUNIT FAMILY PROTEIN"/>
    <property type="match status" value="1"/>
</dbReference>
<dbReference type="Reactome" id="R-DDI-9013148">
    <property type="pathway name" value="CDC42 GTPase cycle"/>
</dbReference>
<feature type="compositionally biased region" description="Low complexity" evidence="5">
    <location>
        <begin position="384"/>
        <end position="428"/>
    </location>
</feature>
<evidence type="ECO:0000256" key="2">
    <source>
        <dbReference type="ARBA" id="ARBA00023134"/>
    </source>
</evidence>
<name>Q54UG5_DICDI</name>
<dbReference type="PANTHER" id="PTHR10218">
    <property type="entry name" value="GTP-BINDING PROTEIN ALPHA SUBUNIT"/>
    <property type="match status" value="1"/>
</dbReference>
<reference evidence="7 8" key="1">
    <citation type="journal article" date="2005" name="Nature">
        <title>The genome of the social amoeba Dictyostelium discoideum.</title>
        <authorList>
            <consortium name="The Dictyostelium discoideum Sequencing Consortium"/>
            <person name="Eichinger L."/>
            <person name="Pachebat J.A."/>
            <person name="Glockner G."/>
            <person name="Rajandream M.A."/>
            <person name="Sucgang R."/>
            <person name="Berriman M."/>
            <person name="Song J."/>
            <person name="Olsen R."/>
            <person name="Szafranski K."/>
            <person name="Xu Q."/>
            <person name="Tunggal B."/>
            <person name="Kummerfeld S."/>
            <person name="Madera M."/>
            <person name="Konfortov B.A."/>
            <person name="Rivero F."/>
            <person name="Bankier A.T."/>
            <person name="Lehmann R."/>
            <person name="Hamlin N."/>
            <person name="Davies R."/>
            <person name="Gaudet P."/>
            <person name="Fey P."/>
            <person name="Pilcher K."/>
            <person name="Chen G."/>
            <person name="Saunders D."/>
            <person name="Sodergren E."/>
            <person name="Davis P."/>
            <person name="Kerhornou A."/>
            <person name="Nie X."/>
            <person name="Hall N."/>
            <person name="Anjard C."/>
            <person name="Hemphill L."/>
            <person name="Bason N."/>
            <person name="Farbrother P."/>
            <person name="Desany B."/>
            <person name="Just E."/>
            <person name="Morio T."/>
            <person name="Rost R."/>
            <person name="Churcher C."/>
            <person name="Cooper J."/>
            <person name="Haydock S."/>
            <person name="van Driessche N."/>
            <person name="Cronin A."/>
            <person name="Goodhead I."/>
            <person name="Muzny D."/>
            <person name="Mourier T."/>
            <person name="Pain A."/>
            <person name="Lu M."/>
            <person name="Harper D."/>
            <person name="Lindsay R."/>
            <person name="Hauser H."/>
            <person name="James K."/>
            <person name="Quiles M."/>
            <person name="Madan Babu M."/>
            <person name="Saito T."/>
            <person name="Buchrieser C."/>
            <person name="Wardroper A."/>
            <person name="Felder M."/>
            <person name="Thangavelu M."/>
            <person name="Johnson D."/>
            <person name="Knights A."/>
            <person name="Loulseged H."/>
            <person name="Mungall K."/>
            <person name="Oliver K."/>
            <person name="Price C."/>
            <person name="Quail M.A."/>
            <person name="Urushihara H."/>
            <person name="Hernandez J."/>
            <person name="Rabbinowitsch E."/>
            <person name="Steffen D."/>
            <person name="Sanders M."/>
            <person name="Ma J."/>
            <person name="Kohara Y."/>
            <person name="Sharp S."/>
            <person name="Simmonds M."/>
            <person name="Spiegler S."/>
            <person name="Tivey A."/>
            <person name="Sugano S."/>
            <person name="White B."/>
            <person name="Walker D."/>
            <person name="Woodward J."/>
            <person name="Winckler T."/>
            <person name="Tanaka Y."/>
            <person name="Shaulsky G."/>
            <person name="Schleicher M."/>
            <person name="Weinstock G."/>
            <person name="Rosenthal A."/>
            <person name="Cox E.C."/>
            <person name="Chisholm R.L."/>
            <person name="Gibbs R."/>
            <person name="Loomis W.F."/>
            <person name="Platzer M."/>
            <person name="Kay R.R."/>
            <person name="Williams J."/>
            <person name="Dear P.H."/>
            <person name="Noegel A.A."/>
            <person name="Barrell B."/>
            <person name="Kuspa A."/>
        </authorList>
    </citation>
    <scope>NUCLEOTIDE SEQUENCE [LARGE SCALE GENOMIC DNA]</scope>
    <source>
        <strain evidence="7 8">AX4</strain>
    </source>
</reference>
<protein>
    <submittedName>
        <fullName evidence="7">G-protein alpha subunit family protein</fullName>
    </submittedName>
</protein>
<dbReference type="FunCoup" id="Q54UG5">
    <property type="interactions" value="363"/>
</dbReference>
<dbReference type="eggNOG" id="ENOG502RG8U">
    <property type="taxonomic scope" value="Eukaryota"/>
</dbReference>
<feature type="domain" description="G protein gamma" evidence="6">
    <location>
        <begin position="65"/>
        <end position="126"/>
    </location>
</feature>
<feature type="region of interest" description="Disordered" evidence="5">
    <location>
        <begin position="1"/>
        <end position="45"/>
    </location>
</feature>
<dbReference type="Gene3D" id="3.40.50.300">
    <property type="entry name" value="P-loop containing nucleotide triphosphate hydrolases"/>
    <property type="match status" value="1"/>
</dbReference>
<dbReference type="RefSeq" id="XP_640811.1">
    <property type="nucleotide sequence ID" value="XM_635719.1"/>
</dbReference>
<dbReference type="Reactome" id="R-DDI-202040">
    <property type="pathway name" value="G-protein activation"/>
</dbReference>
<dbReference type="Reactome" id="R-DDI-170670">
    <property type="pathway name" value="Adenylate cyclase inhibitory pathway"/>
</dbReference>
<feature type="compositionally biased region" description="Low complexity" evidence="5">
    <location>
        <begin position="16"/>
        <end position="45"/>
    </location>
</feature>
<dbReference type="GO" id="GO:0031683">
    <property type="term" value="F:G-protein beta/gamma-subunit complex binding"/>
    <property type="evidence" value="ECO:0000318"/>
    <property type="project" value="GO_Central"/>
</dbReference>
<dbReference type="InterPro" id="IPR001019">
    <property type="entry name" value="Gprotein_alpha_su"/>
</dbReference>
<keyword evidence="2 4" id="KW-0342">GTP-binding</keyword>
<dbReference type="InterPro" id="IPR027417">
    <property type="entry name" value="P-loop_NTPase"/>
</dbReference>
<keyword evidence="1 4" id="KW-0547">Nucleotide-binding</keyword>
<dbReference type="EMBL" id="AAFI02000040">
    <property type="protein sequence ID" value="EAL66779.1"/>
    <property type="molecule type" value="Genomic_DNA"/>
</dbReference>